<sequence length="376" mass="41640">MTSTPSVAFPAMEVPALDDSMEMASPYQGHADDFDIDIDIMEDQASNADRDMTAVDDYIESIDGTDYNQEGSKDADMIDDAESVMVDAEDHYQEDDYNMEMKDEEKSYEADMLEDDYDEDIDAPVTDQQEEPAPPVQPEHDQHPAPPTVTDVDIEETEKPAETTQPEITVEHVDEPSVEVNQRQEQASDSKELGSAAQGVDAPGSWHAEETRDGTNPDSQEGPQEAWRGDSTDHVAGTKDPQNADSTAAEGSSLVKNNEEQGVVQENEEEEKASVPKEIEAQNEQEAAPQPDTTGDSSLYPIKVYYQDNEISLFPPREGDTSETFFLEDESLAHGPFAKLFESCREVLHDHIGDNEVLVMDVDALNLQLNEVCLPF</sequence>
<evidence type="ECO:0000313" key="2">
    <source>
        <dbReference type="EMBL" id="PLN79015.1"/>
    </source>
</evidence>
<dbReference type="Proteomes" id="UP000235023">
    <property type="component" value="Unassembled WGS sequence"/>
</dbReference>
<evidence type="ECO:0000256" key="1">
    <source>
        <dbReference type="SAM" id="MobiDB-lite"/>
    </source>
</evidence>
<keyword evidence="3" id="KW-1185">Reference proteome</keyword>
<name>A0A2J5HP85_9EURO</name>
<accession>A0A2J5HP85</accession>
<gene>
    <name evidence="2" type="ORF">BDW42DRAFT_135961</name>
</gene>
<evidence type="ECO:0000313" key="3">
    <source>
        <dbReference type="Proteomes" id="UP000235023"/>
    </source>
</evidence>
<feature type="compositionally biased region" description="Basic and acidic residues" evidence="1">
    <location>
        <begin position="99"/>
        <end position="109"/>
    </location>
</feature>
<dbReference type="OrthoDB" id="5339076at2759"/>
<dbReference type="EMBL" id="KZ559567">
    <property type="protein sequence ID" value="PLN79015.1"/>
    <property type="molecule type" value="Genomic_DNA"/>
</dbReference>
<feature type="compositionally biased region" description="Polar residues" evidence="1">
    <location>
        <begin position="240"/>
        <end position="250"/>
    </location>
</feature>
<protein>
    <submittedName>
        <fullName evidence="2">Uncharacterized protein</fullName>
    </submittedName>
</protein>
<organism evidence="2 3">
    <name type="scientific">Aspergillus taichungensis</name>
    <dbReference type="NCBI Taxonomy" id="482145"/>
    <lineage>
        <taxon>Eukaryota</taxon>
        <taxon>Fungi</taxon>
        <taxon>Dikarya</taxon>
        <taxon>Ascomycota</taxon>
        <taxon>Pezizomycotina</taxon>
        <taxon>Eurotiomycetes</taxon>
        <taxon>Eurotiomycetidae</taxon>
        <taxon>Eurotiales</taxon>
        <taxon>Aspergillaceae</taxon>
        <taxon>Aspergillus</taxon>
        <taxon>Aspergillus subgen. Circumdati</taxon>
    </lineage>
</organism>
<feature type="region of interest" description="Disordered" evidence="1">
    <location>
        <begin position="91"/>
        <end position="299"/>
    </location>
</feature>
<feature type="compositionally biased region" description="Basic and acidic residues" evidence="1">
    <location>
        <begin position="227"/>
        <end position="237"/>
    </location>
</feature>
<proteinExistence type="predicted"/>
<feature type="compositionally biased region" description="Acidic residues" evidence="1">
    <location>
        <begin position="111"/>
        <end position="122"/>
    </location>
</feature>
<dbReference type="AlphaFoldDB" id="A0A2J5HP85"/>
<reference evidence="3" key="1">
    <citation type="submission" date="2017-12" db="EMBL/GenBank/DDBJ databases">
        <authorList>
            <consortium name="DOE Joint Genome Institute"/>
            <person name="Mondo S.J."/>
            <person name="Kjaerbolling I."/>
            <person name="Vesth T.C."/>
            <person name="Frisvad J.C."/>
            <person name="Nybo J.L."/>
            <person name="Theobald S."/>
            <person name="Kuo A."/>
            <person name="Bowyer P."/>
            <person name="Matsuda Y."/>
            <person name="Lyhne E.K."/>
            <person name="Kogle M.E."/>
            <person name="Clum A."/>
            <person name="Lipzen A."/>
            <person name="Salamov A."/>
            <person name="Ngan C.Y."/>
            <person name="Daum C."/>
            <person name="Chiniquy J."/>
            <person name="Barry K."/>
            <person name="LaButti K."/>
            <person name="Haridas S."/>
            <person name="Simmons B.A."/>
            <person name="Magnuson J.K."/>
            <person name="Mortensen U.H."/>
            <person name="Larsen T.O."/>
            <person name="Grigoriev I.V."/>
            <person name="Baker S.E."/>
            <person name="Andersen M.R."/>
            <person name="Nordberg H.P."/>
            <person name="Cantor M.N."/>
            <person name="Hua S.X."/>
        </authorList>
    </citation>
    <scope>NUCLEOTIDE SEQUENCE [LARGE SCALE GENOMIC DNA]</scope>
    <source>
        <strain evidence="3">IBT 19404</strain>
    </source>
</reference>